<comment type="caution">
    <text evidence="2">The sequence shown here is derived from an EMBL/GenBank/DDBJ whole genome shotgun (WGS) entry which is preliminary data.</text>
</comment>
<sequence length="54" mass="5948">MIQEDRAAEAKVSRERKREPESKECGGQQSAKKWEGGEAAEQRFILAVILSGAS</sequence>
<feature type="region of interest" description="Disordered" evidence="1">
    <location>
        <begin position="1"/>
        <end position="37"/>
    </location>
</feature>
<dbReference type="EMBL" id="LJZO01000031">
    <property type="protein sequence ID" value="ROV93713.1"/>
    <property type="molecule type" value="Genomic_DNA"/>
</dbReference>
<organism evidence="2 3">
    <name type="scientific">Cytospora chrysosperma</name>
    <name type="common">Cytospora canker fungus</name>
    <name type="synonym">Sphaeria chrysosperma</name>
    <dbReference type="NCBI Taxonomy" id="252740"/>
    <lineage>
        <taxon>Eukaryota</taxon>
        <taxon>Fungi</taxon>
        <taxon>Dikarya</taxon>
        <taxon>Ascomycota</taxon>
        <taxon>Pezizomycotina</taxon>
        <taxon>Sordariomycetes</taxon>
        <taxon>Sordariomycetidae</taxon>
        <taxon>Diaporthales</taxon>
        <taxon>Cytosporaceae</taxon>
        <taxon>Cytospora</taxon>
    </lineage>
</organism>
<dbReference type="AlphaFoldDB" id="A0A423VRV8"/>
<protein>
    <submittedName>
        <fullName evidence="2">Uncharacterized protein</fullName>
    </submittedName>
</protein>
<keyword evidence="3" id="KW-1185">Reference proteome</keyword>
<name>A0A423VRV8_CYTCH</name>
<accession>A0A423VRV8</accession>
<evidence type="ECO:0000313" key="2">
    <source>
        <dbReference type="EMBL" id="ROV93713.1"/>
    </source>
</evidence>
<feature type="compositionally biased region" description="Basic and acidic residues" evidence="1">
    <location>
        <begin position="1"/>
        <end position="24"/>
    </location>
</feature>
<evidence type="ECO:0000256" key="1">
    <source>
        <dbReference type="SAM" id="MobiDB-lite"/>
    </source>
</evidence>
<proteinExistence type="predicted"/>
<gene>
    <name evidence="2" type="ORF">VSDG_06939</name>
</gene>
<dbReference type="Proteomes" id="UP000284375">
    <property type="component" value="Unassembled WGS sequence"/>
</dbReference>
<reference evidence="2 3" key="1">
    <citation type="submission" date="2015-09" db="EMBL/GenBank/DDBJ databases">
        <title>Host preference determinants of Valsa canker pathogens revealed by comparative genomics.</title>
        <authorList>
            <person name="Yin Z."/>
            <person name="Huang L."/>
        </authorList>
    </citation>
    <scope>NUCLEOTIDE SEQUENCE [LARGE SCALE GENOMIC DNA]</scope>
    <source>
        <strain evidence="2 3">YSFL</strain>
    </source>
</reference>
<evidence type="ECO:0000313" key="3">
    <source>
        <dbReference type="Proteomes" id="UP000284375"/>
    </source>
</evidence>